<feature type="domain" description="RING-type" evidence="9">
    <location>
        <begin position="15"/>
        <end position="60"/>
    </location>
</feature>
<dbReference type="InterPro" id="IPR003879">
    <property type="entry name" value="Butyrophylin_SPRY"/>
</dbReference>
<gene>
    <name evidence="12" type="ORF">FD754_012350</name>
</gene>
<evidence type="ECO:0000256" key="4">
    <source>
        <dbReference type="ARBA" id="ARBA00022771"/>
    </source>
</evidence>
<dbReference type="GO" id="GO:0005737">
    <property type="term" value="C:cytoplasm"/>
    <property type="evidence" value="ECO:0007669"/>
    <property type="project" value="UniProtKB-SubCell"/>
</dbReference>
<keyword evidence="2" id="KW-0963">Cytoplasm</keyword>
<evidence type="ECO:0000313" key="13">
    <source>
        <dbReference type="Proteomes" id="UP000326458"/>
    </source>
</evidence>
<dbReference type="InterPro" id="IPR050143">
    <property type="entry name" value="TRIM/RBCC"/>
</dbReference>
<evidence type="ECO:0000256" key="6">
    <source>
        <dbReference type="ARBA" id="ARBA00023054"/>
    </source>
</evidence>
<dbReference type="CDD" id="cd16591">
    <property type="entry name" value="RING-HC_TRIM5-like_C-IV"/>
    <property type="match status" value="1"/>
</dbReference>
<sequence length="550" mass="63162">MASGILMNIQEEVTCPVCLELLTEPLSLDCGHTFCQACITVNNKESIIGQEGNRSCPVCRVSFEPGNLRPNRQVANIVQRLQEVKGNQEEEQKRNLCAHHGEKLQLFCEKDRKVICWLCERSQAHRGHETFLLEEVAPKYQKKLQSCLQRLKAEKQEAEELEIKVREEMSTWKTQIQNEMQSVQENFTRLRQILDSEEVKELKKLKDELEVILKELAESENDLVQEKLLVSNLISDVEHHLQGSTMELLQDVNVIMKRSESLALKKPKTFPKEQRRVFRAPDLREILRVFNELTDVQRYWVQVTLNSPKGANVVVSPDKRQVRYASNYQYLDTHRKHNYEDFGVLGSPVITSGRHYWEVDVSEKRAWILGVCGENCEDIMTLSSETSGNCQNVYSVYQPNNGNFQNVFSGYQPKNGNCQNVYSGYQRKNGNCQNVYSGYQLTNGNSQNVYSRYQPKNGYWVIGLKHDSVYNAFDESSSSCPVILTLSLSVSPHRVGVFLDYEACTVLFLNVTNHGFPIYKFSSCSFPRRTVPYFHPMQCEAPMTLCSPSC</sequence>
<name>A0A5N3VET6_MUNMU</name>
<dbReference type="SUPFAM" id="SSF49899">
    <property type="entry name" value="Concanavalin A-like lectins/glucanases"/>
    <property type="match status" value="1"/>
</dbReference>
<evidence type="ECO:0008006" key="14">
    <source>
        <dbReference type="Google" id="ProtNLM"/>
    </source>
</evidence>
<dbReference type="InterPro" id="IPR027370">
    <property type="entry name" value="Znf-RING_euk"/>
</dbReference>
<evidence type="ECO:0000259" key="11">
    <source>
        <dbReference type="PROSITE" id="PS50188"/>
    </source>
</evidence>
<dbReference type="GO" id="GO:0008270">
    <property type="term" value="F:zinc ion binding"/>
    <property type="evidence" value="ECO:0007669"/>
    <property type="project" value="UniProtKB-KW"/>
</dbReference>
<reference evidence="12 13" key="1">
    <citation type="submission" date="2019-06" db="EMBL/GenBank/DDBJ databases">
        <title>Discovery of a novel chromosome fission-fusion reversal in muntjac.</title>
        <authorList>
            <person name="Mudd A.B."/>
            <person name="Bredeson J.V."/>
            <person name="Baum R."/>
            <person name="Hockemeyer D."/>
            <person name="Rokhsar D.S."/>
        </authorList>
    </citation>
    <scope>NUCLEOTIDE SEQUENCE [LARGE SCALE GENOMIC DNA]</scope>
    <source>
        <strain evidence="12">UTSW_UCB_Mm</strain>
        <tissue evidence="12">Fibroblast cell line</tissue>
    </source>
</reference>
<keyword evidence="5" id="KW-0862">Zinc</keyword>
<dbReference type="PROSITE" id="PS50089">
    <property type="entry name" value="ZF_RING_2"/>
    <property type="match status" value="1"/>
</dbReference>
<keyword evidence="3" id="KW-0479">Metal-binding</keyword>
<dbReference type="Gene3D" id="2.60.120.920">
    <property type="match status" value="1"/>
</dbReference>
<keyword evidence="4 7" id="KW-0863">Zinc-finger</keyword>
<dbReference type="PROSITE" id="PS50188">
    <property type="entry name" value="B302_SPRY"/>
    <property type="match status" value="1"/>
</dbReference>
<evidence type="ECO:0000256" key="7">
    <source>
        <dbReference type="PROSITE-ProRule" id="PRU00024"/>
    </source>
</evidence>
<feature type="domain" description="B box-type" evidence="10">
    <location>
        <begin position="92"/>
        <end position="133"/>
    </location>
</feature>
<dbReference type="FunFam" id="3.30.160.60:FF:000386">
    <property type="entry name" value="Tripartite motif-containing 5 (Predicted)"/>
    <property type="match status" value="1"/>
</dbReference>
<dbReference type="PANTHER" id="PTHR24103">
    <property type="entry name" value="E3 UBIQUITIN-PROTEIN LIGASE TRIM"/>
    <property type="match status" value="1"/>
</dbReference>
<accession>A0A5N3VET6</accession>
<organism evidence="12 13">
    <name type="scientific">Muntiacus muntjak</name>
    <name type="common">Barking deer</name>
    <name type="synonym">Indian muntjac</name>
    <dbReference type="NCBI Taxonomy" id="9888"/>
    <lineage>
        <taxon>Eukaryota</taxon>
        <taxon>Metazoa</taxon>
        <taxon>Chordata</taxon>
        <taxon>Craniata</taxon>
        <taxon>Vertebrata</taxon>
        <taxon>Euteleostomi</taxon>
        <taxon>Mammalia</taxon>
        <taxon>Eutheria</taxon>
        <taxon>Laurasiatheria</taxon>
        <taxon>Artiodactyla</taxon>
        <taxon>Ruminantia</taxon>
        <taxon>Pecora</taxon>
        <taxon>Cervidae</taxon>
        <taxon>Muntiacinae</taxon>
        <taxon>Muntiacus</taxon>
    </lineage>
</organism>
<evidence type="ECO:0000259" key="10">
    <source>
        <dbReference type="PROSITE" id="PS50119"/>
    </source>
</evidence>
<dbReference type="InterPro" id="IPR000315">
    <property type="entry name" value="Znf_B-box"/>
</dbReference>
<dbReference type="InterPro" id="IPR017907">
    <property type="entry name" value="Znf_RING_CS"/>
</dbReference>
<dbReference type="Proteomes" id="UP000326458">
    <property type="component" value="Unassembled WGS sequence"/>
</dbReference>
<evidence type="ECO:0000256" key="2">
    <source>
        <dbReference type="ARBA" id="ARBA00022490"/>
    </source>
</evidence>
<keyword evidence="6 8" id="KW-0175">Coiled coil</keyword>
<protein>
    <recommendedName>
        <fullName evidence="14">TRIM5 alpha</fullName>
    </recommendedName>
</protein>
<dbReference type="InterPro" id="IPR001841">
    <property type="entry name" value="Znf_RING"/>
</dbReference>
<dbReference type="InterPro" id="IPR003877">
    <property type="entry name" value="SPRY_dom"/>
</dbReference>
<evidence type="ECO:0000313" key="12">
    <source>
        <dbReference type="EMBL" id="KAB0347493.1"/>
    </source>
</evidence>
<dbReference type="FunFam" id="3.30.40.10:FF:000144">
    <property type="entry name" value="Tripartite motif-containing 5 (Predicted)"/>
    <property type="match status" value="1"/>
</dbReference>
<dbReference type="InterPro" id="IPR001870">
    <property type="entry name" value="B30.2/SPRY"/>
</dbReference>
<dbReference type="PRINTS" id="PR01407">
    <property type="entry name" value="BUTYPHLNCDUF"/>
</dbReference>
<dbReference type="Pfam" id="PF00622">
    <property type="entry name" value="SPRY"/>
    <property type="match status" value="1"/>
</dbReference>
<comment type="subcellular location">
    <subcellularLocation>
        <location evidence="1">Cytoplasm</location>
    </subcellularLocation>
</comment>
<dbReference type="PROSITE" id="PS50119">
    <property type="entry name" value="ZF_BBOX"/>
    <property type="match status" value="1"/>
</dbReference>
<dbReference type="Gene3D" id="3.30.40.10">
    <property type="entry name" value="Zinc/RING finger domain, C3HC4 (zinc finger)"/>
    <property type="match status" value="1"/>
</dbReference>
<dbReference type="InterPro" id="IPR013320">
    <property type="entry name" value="ConA-like_dom_sf"/>
</dbReference>
<dbReference type="PROSITE" id="PS00518">
    <property type="entry name" value="ZF_RING_1"/>
    <property type="match status" value="1"/>
</dbReference>
<dbReference type="SMART" id="SM00336">
    <property type="entry name" value="BBOX"/>
    <property type="match status" value="1"/>
</dbReference>
<dbReference type="InterPro" id="IPR043136">
    <property type="entry name" value="B30.2/SPRY_sf"/>
</dbReference>
<dbReference type="SUPFAM" id="SSF57850">
    <property type="entry name" value="RING/U-box"/>
    <property type="match status" value="1"/>
</dbReference>
<dbReference type="InterPro" id="IPR013083">
    <property type="entry name" value="Znf_RING/FYVE/PHD"/>
</dbReference>
<dbReference type="Pfam" id="PF00643">
    <property type="entry name" value="zf-B_box"/>
    <property type="match status" value="1"/>
</dbReference>
<dbReference type="AlphaFoldDB" id="A0A5N3VET6"/>
<dbReference type="SMART" id="SM00184">
    <property type="entry name" value="RING"/>
    <property type="match status" value="1"/>
</dbReference>
<dbReference type="SUPFAM" id="SSF57845">
    <property type="entry name" value="B-box zinc-binding domain"/>
    <property type="match status" value="1"/>
</dbReference>
<keyword evidence="13" id="KW-1185">Reference proteome</keyword>
<proteinExistence type="predicted"/>
<dbReference type="Pfam" id="PF13445">
    <property type="entry name" value="zf-RING_UBOX"/>
    <property type="match status" value="1"/>
</dbReference>
<dbReference type="EMBL" id="VCEA01000002">
    <property type="protein sequence ID" value="KAB0347493.1"/>
    <property type="molecule type" value="Genomic_DNA"/>
</dbReference>
<dbReference type="Gene3D" id="3.30.160.60">
    <property type="entry name" value="Classic Zinc Finger"/>
    <property type="match status" value="1"/>
</dbReference>
<feature type="domain" description="B30.2/SPRY" evidence="11">
    <location>
        <begin position="281"/>
        <end position="550"/>
    </location>
</feature>
<evidence type="ECO:0000256" key="3">
    <source>
        <dbReference type="ARBA" id="ARBA00022723"/>
    </source>
</evidence>
<evidence type="ECO:0000256" key="1">
    <source>
        <dbReference type="ARBA" id="ARBA00004496"/>
    </source>
</evidence>
<dbReference type="CDD" id="cd15822">
    <property type="entry name" value="SPRY_PRY_TRIM5"/>
    <property type="match status" value="1"/>
</dbReference>
<dbReference type="CDD" id="cd19761">
    <property type="entry name" value="Bbox2_TRIM5-like"/>
    <property type="match status" value="1"/>
</dbReference>
<evidence type="ECO:0000256" key="8">
    <source>
        <dbReference type="SAM" id="Coils"/>
    </source>
</evidence>
<comment type="caution">
    <text evidence="12">The sequence shown here is derived from an EMBL/GenBank/DDBJ whole genome shotgun (WGS) entry which is preliminary data.</text>
</comment>
<feature type="coiled-coil region" evidence="8">
    <location>
        <begin position="141"/>
        <end position="226"/>
    </location>
</feature>
<evidence type="ECO:0000256" key="5">
    <source>
        <dbReference type="ARBA" id="ARBA00022833"/>
    </source>
</evidence>
<dbReference type="SMART" id="SM00449">
    <property type="entry name" value="SPRY"/>
    <property type="match status" value="1"/>
</dbReference>
<evidence type="ECO:0000259" key="9">
    <source>
        <dbReference type="PROSITE" id="PS50089"/>
    </source>
</evidence>